<feature type="chain" id="PRO_5017314037" evidence="8">
    <location>
        <begin position="21"/>
        <end position="405"/>
    </location>
</feature>
<dbReference type="CDD" id="cd16913">
    <property type="entry name" value="YkuD_like"/>
    <property type="match status" value="1"/>
</dbReference>
<reference evidence="11" key="1">
    <citation type="submission" date="2016-10" db="EMBL/GenBank/DDBJ databases">
        <authorList>
            <person name="Varghese N."/>
            <person name="Submissions S."/>
        </authorList>
    </citation>
    <scope>NUCLEOTIDE SEQUENCE [LARGE SCALE GENOMIC DNA]</scope>
    <source>
        <strain evidence="11">DSM 45245</strain>
    </source>
</reference>
<dbReference type="Pfam" id="PF17964">
    <property type="entry name" value="Big_10"/>
    <property type="match status" value="1"/>
</dbReference>
<dbReference type="GO" id="GO:0018104">
    <property type="term" value="P:peptidoglycan-protein cross-linking"/>
    <property type="evidence" value="ECO:0007669"/>
    <property type="project" value="TreeGrafter"/>
</dbReference>
<dbReference type="SUPFAM" id="SSF141523">
    <property type="entry name" value="L,D-transpeptidase catalytic domain-like"/>
    <property type="match status" value="1"/>
</dbReference>
<evidence type="ECO:0000256" key="6">
    <source>
        <dbReference type="ARBA" id="ARBA00023316"/>
    </source>
</evidence>
<dbReference type="InterPro" id="IPR050979">
    <property type="entry name" value="LD-transpeptidase"/>
</dbReference>
<name>A0A1H3FPM8_9ACTN</name>
<dbReference type="GO" id="GO:0071555">
    <property type="term" value="P:cell wall organization"/>
    <property type="evidence" value="ECO:0007669"/>
    <property type="project" value="UniProtKB-UniRule"/>
</dbReference>
<organism evidence="10 11">
    <name type="scientific">Micromonospora pattaloongensis</name>
    <dbReference type="NCBI Taxonomy" id="405436"/>
    <lineage>
        <taxon>Bacteria</taxon>
        <taxon>Bacillati</taxon>
        <taxon>Actinomycetota</taxon>
        <taxon>Actinomycetes</taxon>
        <taxon>Micromonosporales</taxon>
        <taxon>Micromonosporaceae</taxon>
        <taxon>Micromonospora</taxon>
    </lineage>
</organism>
<keyword evidence="11" id="KW-1185">Reference proteome</keyword>
<dbReference type="InterPro" id="IPR041280">
    <property type="entry name" value="Big_10"/>
</dbReference>
<dbReference type="GO" id="GO:0071972">
    <property type="term" value="F:peptidoglycan L,D-transpeptidase activity"/>
    <property type="evidence" value="ECO:0007669"/>
    <property type="project" value="TreeGrafter"/>
</dbReference>
<evidence type="ECO:0000256" key="1">
    <source>
        <dbReference type="ARBA" id="ARBA00004752"/>
    </source>
</evidence>
<dbReference type="STRING" id="405436.SAMN05444365_101107"/>
<dbReference type="Proteomes" id="UP000242415">
    <property type="component" value="Unassembled WGS sequence"/>
</dbReference>
<accession>A0A1H3FPM8</accession>
<dbReference type="Gene3D" id="2.60.40.3710">
    <property type="match status" value="1"/>
</dbReference>
<evidence type="ECO:0000259" key="9">
    <source>
        <dbReference type="PROSITE" id="PS52029"/>
    </source>
</evidence>
<evidence type="ECO:0000313" key="11">
    <source>
        <dbReference type="Proteomes" id="UP000242415"/>
    </source>
</evidence>
<dbReference type="AlphaFoldDB" id="A0A1H3FPM8"/>
<protein>
    <submittedName>
        <fullName evidence="10">Lipoprotein-anchoring transpeptidase ErfK/SrfK</fullName>
    </submittedName>
</protein>
<keyword evidence="3 7" id="KW-0133">Cell shape</keyword>
<dbReference type="PANTHER" id="PTHR30582:SF2">
    <property type="entry name" value="L,D-TRANSPEPTIDASE YCIB-RELATED"/>
    <property type="match status" value="1"/>
</dbReference>
<keyword evidence="5" id="KW-0012">Acyltransferase</keyword>
<dbReference type="PROSITE" id="PS52029">
    <property type="entry name" value="LD_TPASE"/>
    <property type="match status" value="1"/>
</dbReference>
<feature type="active site" description="Proton donor/acceptor" evidence="7">
    <location>
        <position position="317"/>
    </location>
</feature>
<keyword evidence="2" id="KW-0808">Transferase</keyword>
<evidence type="ECO:0000256" key="8">
    <source>
        <dbReference type="SAM" id="SignalP"/>
    </source>
</evidence>
<dbReference type="EMBL" id="FNPH01000001">
    <property type="protein sequence ID" value="SDX92870.1"/>
    <property type="molecule type" value="Genomic_DNA"/>
</dbReference>
<keyword evidence="6 7" id="KW-0961">Cell wall biogenesis/degradation</keyword>
<gene>
    <name evidence="10" type="ORF">SAMN05444365_101107</name>
</gene>
<keyword evidence="4 7" id="KW-0573">Peptidoglycan synthesis</keyword>
<dbReference type="CDD" id="cd13432">
    <property type="entry name" value="LDT_IgD_like_2"/>
    <property type="match status" value="1"/>
</dbReference>
<dbReference type="GO" id="GO:0016746">
    <property type="term" value="F:acyltransferase activity"/>
    <property type="evidence" value="ECO:0007669"/>
    <property type="project" value="UniProtKB-KW"/>
</dbReference>
<dbReference type="GO" id="GO:0005576">
    <property type="term" value="C:extracellular region"/>
    <property type="evidence" value="ECO:0007669"/>
    <property type="project" value="TreeGrafter"/>
</dbReference>
<dbReference type="UniPathway" id="UPA00219"/>
<dbReference type="InterPro" id="IPR038063">
    <property type="entry name" value="Transpep_catalytic_dom"/>
</dbReference>
<keyword evidence="8" id="KW-0732">Signal</keyword>
<feature type="signal peptide" evidence="8">
    <location>
        <begin position="1"/>
        <end position="20"/>
    </location>
</feature>
<dbReference type="Gene3D" id="2.40.440.10">
    <property type="entry name" value="L,D-transpeptidase catalytic domain-like"/>
    <property type="match status" value="1"/>
</dbReference>
<evidence type="ECO:0000256" key="3">
    <source>
        <dbReference type="ARBA" id="ARBA00022960"/>
    </source>
</evidence>
<comment type="pathway">
    <text evidence="1 7">Cell wall biogenesis; peptidoglycan biosynthesis.</text>
</comment>
<evidence type="ECO:0000256" key="4">
    <source>
        <dbReference type="ARBA" id="ARBA00022984"/>
    </source>
</evidence>
<evidence type="ECO:0000256" key="2">
    <source>
        <dbReference type="ARBA" id="ARBA00022679"/>
    </source>
</evidence>
<sequence>MVAALVMVAPLALVGCATRSAPRFVTPSPVTPSQPAEPFELAITPAEDAKNVPASAEVGATVRGGKITSVRLAEVGGPTVRGQWREDGSSWVPAVPLKHAKRYAATVTATSSAGETVTKTTTFSTMARPSSLTGTGLYLHDGGTYGVAMPVVVEFVPGVPAKQRAAVQKRLFVTTDPPQPGAWHWVANGTQVYYRAPEFWRPGTKLSVRVAVGGHPTGSGRYGDTDRSATAEIGEKLVMTVDNATKKMSVYRGDKLVRTMPVSLGKPKTPSSSGTMVVMEKKTKTVFDTFAELGPEEGYRTNIEYAQRLTWGGEFIHAAPWSVGDQGVRNVSHGCVNLSVANAAWLFNQTKVGDPITVKGTEVKLVAGNGWTAWNLPWDEFVKGSALPVTVRAEPAPGASGSTTP</sequence>
<keyword evidence="10" id="KW-0449">Lipoprotein</keyword>
<evidence type="ECO:0000256" key="5">
    <source>
        <dbReference type="ARBA" id="ARBA00023315"/>
    </source>
</evidence>
<feature type="domain" description="L,D-TPase catalytic" evidence="9">
    <location>
        <begin position="237"/>
        <end position="359"/>
    </location>
</feature>
<dbReference type="Pfam" id="PF03734">
    <property type="entry name" value="YkuD"/>
    <property type="match status" value="1"/>
</dbReference>
<dbReference type="GO" id="GO:0008360">
    <property type="term" value="P:regulation of cell shape"/>
    <property type="evidence" value="ECO:0007669"/>
    <property type="project" value="UniProtKB-UniRule"/>
</dbReference>
<dbReference type="PANTHER" id="PTHR30582">
    <property type="entry name" value="L,D-TRANSPEPTIDASE"/>
    <property type="match status" value="1"/>
</dbReference>
<evidence type="ECO:0000313" key="10">
    <source>
        <dbReference type="EMBL" id="SDX92870.1"/>
    </source>
</evidence>
<proteinExistence type="predicted"/>
<evidence type="ECO:0000256" key="7">
    <source>
        <dbReference type="PROSITE-ProRule" id="PRU01373"/>
    </source>
</evidence>
<dbReference type="Gene3D" id="2.60.40.3780">
    <property type="match status" value="1"/>
</dbReference>
<feature type="active site" description="Nucleophile" evidence="7">
    <location>
        <position position="335"/>
    </location>
</feature>
<dbReference type="InterPro" id="IPR005490">
    <property type="entry name" value="LD_TPept_cat_dom"/>
</dbReference>